<evidence type="ECO:0000313" key="8">
    <source>
        <dbReference type="Proteomes" id="UP000000637"/>
    </source>
</evidence>
<feature type="domain" description="O-antigen ligase-related" evidence="6">
    <location>
        <begin position="253"/>
        <end position="381"/>
    </location>
</feature>
<feature type="transmembrane region" description="Helical" evidence="5">
    <location>
        <begin position="62"/>
        <end position="85"/>
    </location>
</feature>
<feature type="transmembrane region" description="Helical" evidence="5">
    <location>
        <begin position="38"/>
        <end position="56"/>
    </location>
</feature>
<dbReference type="AlphaFoldDB" id="A1R6N8"/>
<evidence type="ECO:0000256" key="5">
    <source>
        <dbReference type="SAM" id="Phobius"/>
    </source>
</evidence>
<dbReference type="GO" id="GO:0016020">
    <property type="term" value="C:membrane"/>
    <property type="evidence" value="ECO:0007669"/>
    <property type="project" value="UniProtKB-SubCell"/>
</dbReference>
<feature type="transmembrane region" description="Helical" evidence="5">
    <location>
        <begin position="370"/>
        <end position="394"/>
    </location>
</feature>
<sequence>MGIDMKRRNREFNVLPPRPEVQLVDLDLTPGPGRRVGLLLRIAAFGIFFFPSNMVVKPLGAIGTVPLLLALLVLAVWLCSVLFGLQNPLSPRHPGRIGLVLLWVGTCASYAALYSGYTGGSSVTARAAADRWLILLLASAGIILVTAEAVRTLNDALSLSRAILAGAFFCCVVAVLQFFFRFNPMEWVQAAMPGFTDNGGNTPFQMRGFMMRVSGSTFHSIELAVVASMLLPLSIWRGIYDKSGRKWLHWLGTSLLVFAIASTVSRSGILGLVTGLLVFIPFLPRIARRWALVATPAVIAVLFLGVPGLVGTLTASFTAGEDDPSITTRTNNYPRVAAMVAEHPYFGVGPGNYMPTNAIYILDNQYLNSLVTIGVVGLIGLIAYLVIPGISSLLAARASRIPALRCFTGAVSAAGVIAAVCSLTFDSMSFPVFALMYPFIVGLAGGSWIMVRRELELRKEVPSIIGNSPVPAGPAPKTPKGETWIQ</sequence>
<keyword evidence="8" id="KW-1185">Reference proteome</keyword>
<dbReference type="PANTHER" id="PTHR37422">
    <property type="entry name" value="TEICHURONIC ACID BIOSYNTHESIS PROTEIN TUAE"/>
    <property type="match status" value="1"/>
</dbReference>
<feature type="transmembrane region" description="Helical" evidence="5">
    <location>
        <begin position="97"/>
        <end position="117"/>
    </location>
</feature>
<dbReference type="InterPro" id="IPR051533">
    <property type="entry name" value="WaaL-like"/>
</dbReference>
<comment type="subcellular location">
    <subcellularLocation>
        <location evidence="1">Membrane</location>
        <topology evidence="1">Multi-pass membrane protein</topology>
    </subcellularLocation>
</comment>
<accession>A1R6N8</accession>
<evidence type="ECO:0000256" key="1">
    <source>
        <dbReference type="ARBA" id="ARBA00004141"/>
    </source>
</evidence>
<dbReference type="InterPro" id="IPR007016">
    <property type="entry name" value="O-antigen_ligase-rel_domated"/>
</dbReference>
<dbReference type="HOGENOM" id="CLU_045372_0_0_11"/>
<dbReference type="eggNOG" id="COG3307">
    <property type="taxonomic scope" value="Bacteria"/>
</dbReference>
<feature type="transmembrane region" description="Helical" evidence="5">
    <location>
        <begin position="132"/>
        <end position="150"/>
    </location>
</feature>
<feature type="transmembrane region" description="Helical" evidence="5">
    <location>
        <begin position="216"/>
        <end position="235"/>
    </location>
</feature>
<evidence type="ECO:0000313" key="7">
    <source>
        <dbReference type="EMBL" id="ABM07753.1"/>
    </source>
</evidence>
<evidence type="ECO:0000256" key="4">
    <source>
        <dbReference type="ARBA" id="ARBA00023136"/>
    </source>
</evidence>
<dbReference type="EMBL" id="CP000474">
    <property type="protein sequence ID" value="ABM07753.1"/>
    <property type="molecule type" value="Genomic_DNA"/>
</dbReference>
<feature type="transmembrane region" description="Helical" evidence="5">
    <location>
        <begin position="406"/>
        <end position="425"/>
    </location>
</feature>
<feature type="transmembrane region" description="Helical" evidence="5">
    <location>
        <begin position="299"/>
        <end position="319"/>
    </location>
</feature>
<feature type="transmembrane region" description="Helical" evidence="5">
    <location>
        <begin position="269"/>
        <end position="287"/>
    </location>
</feature>
<dbReference type="PANTHER" id="PTHR37422:SF13">
    <property type="entry name" value="LIPOPOLYSACCHARIDE BIOSYNTHESIS PROTEIN PA4999-RELATED"/>
    <property type="match status" value="1"/>
</dbReference>
<gene>
    <name evidence="7" type="ordered locus">AAur_2158</name>
</gene>
<protein>
    <submittedName>
        <fullName evidence="7">O-antigen polymerase family protein</fullName>
    </submittedName>
</protein>
<feature type="transmembrane region" description="Helical" evidence="5">
    <location>
        <begin position="431"/>
        <end position="451"/>
    </location>
</feature>
<evidence type="ECO:0000259" key="6">
    <source>
        <dbReference type="Pfam" id="PF04932"/>
    </source>
</evidence>
<dbReference type="KEGG" id="aau:AAur_2158"/>
<dbReference type="Pfam" id="PF04932">
    <property type="entry name" value="Wzy_C"/>
    <property type="match status" value="1"/>
</dbReference>
<feature type="transmembrane region" description="Helical" evidence="5">
    <location>
        <begin position="162"/>
        <end position="180"/>
    </location>
</feature>
<evidence type="ECO:0000256" key="2">
    <source>
        <dbReference type="ARBA" id="ARBA00022692"/>
    </source>
</evidence>
<dbReference type="STRING" id="290340.AAur_2158"/>
<keyword evidence="2 5" id="KW-0812">Transmembrane</keyword>
<organism evidence="7 8">
    <name type="scientific">Paenarthrobacter aurescens (strain TC1)</name>
    <dbReference type="NCBI Taxonomy" id="290340"/>
    <lineage>
        <taxon>Bacteria</taxon>
        <taxon>Bacillati</taxon>
        <taxon>Actinomycetota</taxon>
        <taxon>Actinomycetes</taxon>
        <taxon>Micrococcales</taxon>
        <taxon>Micrococcaceae</taxon>
        <taxon>Paenarthrobacter</taxon>
    </lineage>
</organism>
<feature type="transmembrane region" description="Helical" evidence="5">
    <location>
        <begin position="247"/>
        <end position="263"/>
    </location>
</feature>
<evidence type="ECO:0000256" key="3">
    <source>
        <dbReference type="ARBA" id="ARBA00022989"/>
    </source>
</evidence>
<keyword evidence="3 5" id="KW-1133">Transmembrane helix</keyword>
<dbReference type="Proteomes" id="UP000000637">
    <property type="component" value="Chromosome"/>
</dbReference>
<reference evidence="7 8" key="1">
    <citation type="journal article" date="2006" name="PLoS Genet.">
        <title>Secrets of soil survival revealed by the genome sequence of Arthrobacter aurescens TC1.</title>
        <authorList>
            <person name="Mongodin E.F."/>
            <person name="Shapir N."/>
            <person name="Daugherty S.C."/>
            <person name="DeBoy R.T."/>
            <person name="Emerson J.B."/>
            <person name="Shvartzbeyn A."/>
            <person name="Radune D."/>
            <person name="Vamathevan J."/>
            <person name="Riggs F."/>
            <person name="Grinberg V."/>
            <person name="Khouri H."/>
            <person name="Wackett L.P."/>
            <person name="Nelson K.E."/>
            <person name="Sadowsky M.J."/>
        </authorList>
    </citation>
    <scope>NUCLEOTIDE SEQUENCE [LARGE SCALE GENOMIC DNA]</scope>
    <source>
        <strain evidence="7 8">TC1</strain>
    </source>
</reference>
<name>A1R6N8_PAEAT</name>
<keyword evidence="4 5" id="KW-0472">Membrane</keyword>
<proteinExistence type="predicted"/>